<evidence type="ECO:0000256" key="1">
    <source>
        <dbReference type="SAM" id="MobiDB-lite"/>
    </source>
</evidence>
<dbReference type="InterPro" id="IPR005135">
    <property type="entry name" value="Endo/exonuclease/phosphatase"/>
</dbReference>
<protein>
    <recommendedName>
        <fullName evidence="2">Endonuclease/exonuclease/phosphatase domain-containing protein</fullName>
    </recommendedName>
</protein>
<organism evidence="4 5">
    <name type="scientific">Araneus ventricosus</name>
    <name type="common">Orbweaver spider</name>
    <name type="synonym">Epeira ventricosa</name>
    <dbReference type="NCBI Taxonomy" id="182803"/>
    <lineage>
        <taxon>Eukaryota</taxon>
        <taxon>Metazoa</taxon>
        <taxon>Ecdysozoa</taxon>
        <taxon>Arthropoda</taxon>
        <taxon>Chelicerata</taxon>
        <taxon>Arachnida</taxon>
        <taxon>Araneae</taxon>
        <taxon>Araneomorphae</taxon>
        <taxon>Entelegynae</taxon>
        <taxon>Araneoidea</taxon>
        <taxon>Araneidae</taxon>
        <taxon>Araneus</taxon>
    </lineage>
</organism>
<dbReference type="Pfam" id="PF14529">
    <property type="entry name" value="Exo_endo_phos_2"/>
    <property type="match status" value="1"/>
</dbReference>
<dbReference type="Proteomes" id="UP000499080">
    <property type="component" value="Unassembled WGS sequence"/>
</dbReference>
<feature type="domain" description="Endonuclease/exonuclease/phosphatase" evidence="2">
    <location>
        <begin position="298"/>
        <end position="409"/>
    </location>
</feature>
<feature type="compositionally biased region" description="Polar residues" evidence="1">
    <location>
        <begin position="215"/>
        <end position="228"/>
    </location>
</feature>
<dbReference type="Gene3D" id="3.60.10.10">
    <property type="entry name" value="Endonuclease/exonuclease/phosphatase"/>
    <property type="match status" value="1"/>
</dbReference>
<dbReference type="PANTHER" id="PTHR36688:SF2">
    <property type="entry name" value="ENDONUCLEASE_EXONUCLEASE_PHOSPHATASE DOMAIN-CONTAINING PROTEIN"/>
    <property type="match status" value="1"/>
</dbReference>
<accession>A0A4Y2DAA7</accession>
<dbReference type="AlphaFoldDB" id="A0A4Y2DAA7"/>
<gene>
    <name evidence="4" type="ORF">AVEN_101908_1</name>
    <name evidence="3" type="ORF">AVEN_240633_1</name>
</gene>
<evidence type="ECO:0000313" key="3">
    <source>
        <dbReference type="EMBL" id="GBM11488.1"/>
    </source>
</evidence>
<evidence type="ECO:0000313" key="5">
    <source>
        <dbReference type="Proteomes" id="UP000499080"/>
    </source>
</evidence>
<dbReference type="PANTHER" id="PTHR36688">
    <property type="entry name" value="ENDO/EXONUCLEASE/PHOSPHATASE DOMAIN-CONTAINING PROTEIN"/>
    <property type="match status" value="1"/>
</dbReference>
<comment type="caution">
    <text evidence="4">The sequence shown here is derived from an EMBL/GenBank/DDBJ whole genome shotgun (WGS) entry which is preliminary data.</text>
</comment>
<sequence>MRSCLRSVCFLLLMDSKLPPRVGRAWRPIRRVVHYWSPVYQFGWYPNRLKAITGSVATVTSTKVMRSGDLLVEVASHKQAQQILKLNSLSTIPISVQPHVILNSSKGVFTCGRHLNLSNEELAQELGGQGVKDVRRINIRRDARRLVKAQTPPDGKSYASVVDKSHPVYQTTNCPHCNDLFTMPNPVPSTSKSPEPVTIAFSSGTKNKNILPKPNSKTSAVPPDSQDSSKIIVKPSCRPITPLKLRGYNSVRKDTATGSNHSGGVRILTSNLYPSTLLTLHTSLQAVAVQVHARTLVIVCCVYLPPHDVVNQQDLDTLLDQLPTPFILLGDFNGHSTLWGTDVTNSRGIERLISNNGLCLLNNNEKTYFHEPTRTFHSLGLAICTPTLLPLLNFTVGNDLCNSDHFPIIVSYADSGGAIQYPPRYLFQRADWGNFMQLADITESMVSTADITEAVQNVVDCLINAANNTIPKCSPSVRKFRRPWWNEACRDSRREEKKLWNIFRRYPTTENHVAFKRAKALARRIRRRSQTESWINVISSITSSTSSKQLWKKVRAANGIYRTFLSCFKYGKCDAFRSIRHSQYSRPRICKSLRNSFL</sequence>
<dbReference type="InterPro" id="IPR036691">
    <property type="entry name" value="Endo/exonu/phosph_ase_sf"/>
</dbReference>
<feature type="region of interest" description="Disordered" evidence="1">
    <location>
        <begin position="204"/>
        <end position="228"/>
    </location>
</feature>
<dbReference type="InterPro" id="IPR052560">
    <property type="entry name" value="RdDP_mobile_element"/>
</dbReference>
<dbReference type="EMBL" id="BGPR01000300">
    <property type="protein sequence ID" value="GBM11488.1"/>
    <property type="molecule type" value="Genomic_DNA"/>
</dbReference>
<name>A0A4Y2DAA7_ARAVE</name>
<proteinExistence type="predicted"/>
<dbReference type="GO" id="GO:0003824">
    <property type="term" value="F:catalytic activity"/>
    <property type="evidence" value="ECO:0007669"/>
    <property type="project" value="InterPro"/>
</dbReference>
<evidence type="ECO:0000313" key="4">
    <source>
        <dbReference type="EMBL" id="GBM13057.1"/>
    </source>
</evidence>
<dbReference type="SUPFAM" id="SSF56219">
    <property type="entry name" value="DNase I-like"/>
    <property type="match status" value="1"/>
</dbReference>
<dbReference type="EMBL" id="BGPR01000322">
    <property type="protein sequence ID" value="GBM13057.1"/>
    <property type="molecule type" value="Genomic_DNA"/>
</dbReference>
<keyword evidence="5" id="KW-1185">Reference proteome</keyword>
<reference evidence="4 5" key="1">
    <citation type="journal article" date="2019" name="Sci. Rep.">
        <title>Orb-weaving spider Araneus ventricosus genome elucidates the spidroin gene catalogue.</title>
        <authorList>
            <person name="Kono N."/>
            <person name="Nakamura H."/>
            <person name="Ohtoshi R."/>
            <person name="Moran D.A.P."/>
            <person name="Shinohara A."/>
            <person name="Yoshida Y."/>
            <person name="Fujiwara M."/>
            <person name="Mori M."/>
            <person name="Tomita M."/>
            <person name="Arakawa K."/>
        </authorList>
    </citation>
    <scope>NUCLEOTIDE SEQUENCE [LARGE SCALE GENOMIC DNA]</scope>
</reference>
<evidence type="ECO:0000259" key="2">
    <source>
        <dbReference type="Pfam" id="PF14529"/>
    </source>
</evidence>